<evidence type="ECO:0000313" key="10">
    <source>
        <dbReference type="EMBL" id="TBV03529.1"/>
    </source>
</evidence>
<keyword evidence="4 6" id="KW-0560">Oxidoreductase</keyword>
<evidence type="ECO:0000256" key="6">
    <source>
        <dbReference type="HAMAP-Rule" id="MF_01265"/>
    </source>
</evidence>
<dbReference type="OrthoDB" id="7056904at2"/>
<dbReference type="GO" id="GO:0051287">
    <property type="term" value="F:NAD binding"/>
    <property type="evidence" value="ECO:0007669"/>
    <property type="project" value="UniProtKB-UniRule"/>
</dbReference>
<accession>A0A4Q9R8I9</accession>
<dbReference type="SUPFAM" id="SSF51735">
    <property type="entry name" value="NAD(P)-binding Rossmann-fold domains"/>
    <property type="match status" value="1"/>
</dbReference>
<dbReference type="GO" id="GO:0009435">
    <property type="term" value="P:NAD+ biosynthetic process"/>
    <property type="evidence" value="ECO:0007669"/>
    <property type="project" value="UniProtKB-UniRule"/>
</dbReference>
<evidence type="ECO:0000256" key="5">
    <source>
        <dbReference type="ARBA" id="ARBA00023027"/>
    </source>
</evidence>
<keyword evidence="5 6" id="KW-0520">NAD</keyword>
<dbReference type="Proteomes" id="UP000291334">
    <property type="component" value="Unassembled WGS sequence"/>
</dbReference>
<comment type="catalytic activity">
    <reaction evidence="6">
        <text>L-aspartate + NAD(+) + H2O = oxaloacetate + NH4(+) + NADH + H(+)</text>
        <dbReference type="Rhea" id="RHEA:11788"/>
        <dbReference type="ChEBI" id="CHEBI:15377"/>
        <dbReference type="ChEBI" id="CHEBI:15378"/>
        <dbReference type="ChEBI" id="CHEBI:16452"/>
        <dbReference type="ChEBI" id="CHEBI:28938"/>
        <dbReference type="ChEBI" id="CHEBI:29991"/>
        <dbReference type="ChEBI" id="CHEBI:57540"/>
        <dbReference type="ChEBI" id="CHEBI:57945"/>
        <dbReference type="EC" id="1.4.1.21"/>
    </reaction>
</comment>
<proteinExistence type="inferred from homology"/>
<evidence type="ECO:0000256" key="3">
    <source>
        <dbReference type="ARBA" id="ARBA00022857"/>
    </source>
</evidence>
<dbReference type="NCBIfam" id="NF009827">
    <property type="entry name" value="PRK13303.1-2"/>
    <property type="match status" value="1"/>
</dbReference>
<feature type="active site" evidence="6">
    <location>
        <position position="220"/>
    </location>
</feature>
<dbReference type="EC" id="1.4.1.21" evidence="6"/>
<evidence type="ECO:0000259" key="8">
    <source>
        <dbReference type="Pfam" id="PF03447"/>
    </source>
</evidence>
<comment type="caution">
    <text evidence="9">The sequence shown here is derived from an EMBL/GenBank/DDBJ whole genome shotgun (WGS) entry which is preliminary data.</text>
</comment>
<comment type="function">
    <text evidence="6">Specifically catalyzes the NAD or NADP-dependent dehydrogenation of L-aspartate to iminoaspartate.</text>
</comment>
<dbReference type="EMBL" id="QJUL01000004">
    <property type="protein sequence ID" value="TBU96415.1"/>
    <property type="molecule type" value="Genomic_DNA"/>
</dbReference>
<feature type="domain" description="Aspartate dehydrogenase" evidence="7">
    <location>
        <begin position="168"/>
        <end position="255"/>
    </location>
</feature>
<gene>
    <name evidence="6" type="primary">nadX</name>
    <name evidence="10" type="ORF">DNK34_16450</name>
    <name evidence="9" type="ORF">DNK44_04495</name>
</gene>
<keyword evidence="2 6" id="KW-0662">Pyridine nucleotide biosynthesis</keyword>
<evidence type="ECO:0000313" key="12">
    <source>
        <dbReference type="Proteomes" id="UP000293172"/>
    </source>
</evidence>
<feature type="binding site" evidence="6">
    <location>
        <position position="190"/>
    </location>
    <ligand>
        <name>NAD(+)</name>
        <dbReference type="ChEBI" id="CHEBI:57540"/>
    </ligand>
</feature>
<dbReference type="GO" id="GO:0050661">
    <property type="term" value="F:NADP binding"/>
    <property type="evidence" value="ECO:0007669"/>
    <property type="project" value="UniProtKB-UniRule"/>
</dbReference>
<dbReference type="PANTHER" id="PTHR31873">
    <property type="entry name" value="L-ASPARTATE DEHYDROGENASE-RELATED"/>
    <property type="match status" value="1"/>
</dbReference>
<dbReference type="InterPro" id="IPR011182">
    <property type="entry name" value="L-Asp_DH"/>
</dbReference>
<dbReference type="AlphaFoldDB" id="A0A4Q9R8I9"/>
<sequence length="267" mass="27974">MLHITMIGSGAIGVGVLELLENDPELVVDAVIVPQTSQALVRQRLASLRKAPRVLTALPAEARPDLLVECAGHRAIEQHVLPALERGIPCLVVSVGALSEPGLVERLEAAAQRGGTRIELLPGAIGGIDALSAAKVGGLESVLYTGRKPARAWLGTPAELACDLEQLSEARVIFEGSAREAARLYPKNANVAATLSLAGLGLDRTWVRLIADPTSSENVHQVEARGAFGGFELTLRGKPLAANPKTSALTVYSVVRALGNHAHAISI</sequence>
<dbReference type="InterPro" id="IPR036291">
    <property type="entry name" value="NAD(P)-bd_dom_sf"/>
</dbReference>
<comment type="similarity">
    <text evidence="1 6">Belongs to the L-aspartate dehydrogenase family.</text>
</comment>
<dbReference type="InterPro" id="IPR005106">
    <property type="entry name" value="Asp/hSer_DH_NAD-bd"/>
</dbReference>
<dbReference type="Proteomes" id="UP000293172">
    <property type="component" value="Unassembled WGS sequence"/>
</dbReference>
<dbReference type="Gene3D" id="3.30.360.10">
    <property type="entry name" value="Dihydrodipicolinate Reductase, domain 2"/>
    <property type="match status" value="1"/>
</dbReference>
<organism evidence="9 12">
    <name type="scientific">Phytopseudomonas dryadis</name>
    <dbReference type="NCBI Taxonomy" id="2487520"/>
    <lineage>
        <taxon>Bacteria</taxon>
        <taxon>Pseudomonadati</taxon>
        <taxon>Pseudomonadota</taxon>
        <taxon>Gammaproteobacteria</taxon>
        <taxon>Pseudomonadales</taxon>
        <taxon>Pseudomonadaceae</taxon>
        <taxon>Phytopseudomonas</taxon>
    </lineage>
</organism>
<dbReference type="InterPro" id="IPR020626">
    <property type="entry name" value="Asp_DH_prok"/>
</dbReference>
<comment type="catalytic activity">
    <reaction evidence="6">
        <text>L-aspartate + NADP(+) + H2O = oxaloacetate + NH4(+) + NADPH + H(+)</text>
        <dbReference type="Rhea" id="RHEA:11784"/>
        <dbReference type="ChEBI" id="CHEBI:15377"/>
        <dbReference type="ChEBI" id="CHEBI:15378"/>
        <dbReference type="ChEBI" id="CHEBI:16452"/>
        <dbReference type="ChEBI" id="CHEBI:28938"/>
        <dbReference type="ChEBI" id="CHEBI:29991"/>
        <dbReference type="ChEBI" id="CHEBI:57783"/>
        <dbReference type="ChEBI" id="CHEBI:58349"/>
        <dbReference type="EC" id="1.4.1.21"/>
    </reaction>
</comment>
<dbReference type="EMBL" id="QJUM01000019">
    <property type="protein sequence ID" value="TBV03529.1"/>
    <property type="molecule type" value="Genomic_DNA"/>
</dbReference>
<evidence type="ECO:0000256" key="1">
    <source>
        <dbReference type="ARBA" id="ARBA00008331"/>
    </source>
</evidence>
<evidence type="ECO:0000313" key="9">
    <source>
        <dbReference type="EMBL" id="TBU96415.1"/>
    </source>
</evidence>
<dbReference type="UniPathway" id="UPA00253">
    <property type="reaction ID" value="UER00456"/>
</dbReference>
<keyword evidence="3 6" id="KW-0521">NADP</keyword>
<dbReference type="GO" id="GO:0033735">
    <property type="term" value="F:aspartate dehydrogenase [NAD(P)+] activity"/>
    <property type="evidence" value="ECO:0007669"/>
    <property type="project" value="UniProtKB-EC"/>
</dbReference>
<dbReference type="InterPro" id="IPR002811">
    <property type="entry name" value="Asp_DH"/>
</dbReference>
<dbReference type="PIRSF" id="PIRSF005227">
    <property type="entry name" value="Asp_dh_NAD_syn"/>
    <property type="match status" value="1"/>
</dbReference>
<reference evidence="11 12" key="1">
    <citation type="submission" date="2018-06" db="EMBL/GenBank/DDBJ databases">
        <title>Three novel Pseudomonas species isolated from symptomatic oak.</title>
        <authorList>
            <person name="Bueno-Gonzalez V."/>
            <person name="Brady C."/>
        </authorList>
    </citation>
    <scope>NUCLEOTIDE SEQUENCE [LARGE SCALE GENOMIC DNA]</scope>
    <source>
        <strain evidence="10 11">P26B</strain>
        <strain evidence="9 12">P6B</strain>
    </source>
</reference>
<comment type="miscellaneous">
    <text evidence="6">The iminoaspartate product is unstable in aqueous solution and can decompose to oxaloacetate and ammonia.</text>
</comment>
<dbReference type="HAMAP" id="MF_01265">
    <property type="entry name" value="NadX"/>
    <property type="match status" value="1"/>
</dbReference>
<dbReference type="Pfam" id="PF03447">
    <property type="entry name" value="NAD_binding_3"/>
    <property type="match status" value="1"/>
</dbReference>
<evidence type="ECO:0000313" key="11">
    <source>
        <dbReference type="Proteomes" id="UP000291334"/>
    </source>
</evidence>
<dbReference type="PANTHER" id="PTHR31873:SF6">
    <property type="entry name" value="ASPARTATE DEHYDROGENASE DOMAIN-CONTAINING PROTEIN"/>
    <property type="match status" value="1"/>
</dbReference>
<keyword evidence="11" id="KW-1185">Reference proteome</keyword>
<name>A0A4Q9R8I9_9GAMM</name>
<dbReference type="RefSeq" id="WP_131176028.1">
    <property type="nucleotide sequence ID" value="NZ_QJUL01000004.1"/>
</dbReference>
<dbReference type="GO" id="GO:0016639">
    <property type="term" value="F:oxidoreductase activity, acting on the CH-NH2 group of donors, NAD or NADP as acceptor"/>
    <property type="evidence" value="ECO:0007669"/>
    <property type="project" value="UniProtKB-UniRule"/>
</dbReference>
<evidence type="ECO:0000259" key="7">
    <source>
        <dbReference type="Pfam" id="PF01958"/>
    </source>
</evidence>
<protein>
    <recommendedName>
        <fullName evidence="6">L-aspartate dehydrogenase</fullName>
        <ecNumber evidence="6">1.4.1.21</ecNumber>
    </recommendedName>
</protein>
<evidence type="ECO:0000256" key="4">
    <source>
        <dbReference type="ARBA" id="ARBA00023002"/>
    </source>
</evidence>
<comment type="pathway">
    <text evidence="6">Cofactor biosynthesis; NAD(+) biosynthesis; iminoaspartate from L-aspartate (dehydrogenase route): step 1/1.</text>
</comment>
<feature type="binding site" evidence="6">
    <location>
        <position position="124"/>
    </location>
    <ligand>
        <name>NAD(+)</name>
        <dbReference type="ChEBI" id="CHEBI:57540"/>
    </ligand>
</feature>
<dbReference type="NCBIfam" id="NF009828">
    <property type="entry name" value="PRK13303.1-3"/>
    <property type="match status" value="1"/>
</dbReference>
<dbReference type="SUPFAM" id="SSF55347">
    <property type="entry name" value="Glyceraldehyde-3-phosphate dehydrogenase-like, C-terminal domain"/>
    <property type="match status" value="1"/>
</dbReference>
<feature type="domain" description="Aspartate/homoserine dehydrogenase NAD-binding" evidence="8">
    <location>
        <begin position="8"/>
        <end position="119"/>
    </location>
</feature>
<evidence type="ECO:0000256" key="2">
    <source>
        <dbReference type="ARBA" id="ARBA00022642"/>
    </source>
</evidence>
<dbReference type="Gene3D" id="3.40.50.720">
    <property type="entry name" value="NAD(P)-binding Rossmann-like Domain"/>
    <property type="match status" value="1"/>
</dbReference>
<dbReference type="Pfam" id="PF01958">
    <property type="entry name" value="Asp_DH_C"/>
    <property type="match status" value="1"/>
</dbReference>